<dbReference type="SUPFAM" id="SSF51679">
    <property type="entry name" value="Bacterial luciferase-like"/>
    <property type="match status" value="1"/>
</dbReference>
<reference evidence="9" key="1">
    <citation type="submission" date="2018-12" db="EMBL/GenBank/DDBJ databases">
        <title>Three Rhizobium rhizogenes strains isolated from the same crown gall tumor carry diverse plasmids.</title>
        <authorList>
            <person name="Pulawska J."/>
            <person name="Kuzmanovic N."/>
        </authorList>
    </citation>
    <scope>NUCLEOTIDE SEQUENCE</scope>
    <source>
        <strain evidence="9">C5.7</strain>
        <plasmid evidence="9">pC5.7c</plasmid>
    </source>
</reference>
<protein>
    <submittedName>
        <fullName evidence="9">FMN-dependent oxidoreductase, nitrilotriacetate monooxygenase family protein</fullName>
        <ecNumber evidence="9">1.-.-.-</ecNumber>
    </submittedName>
</protein>
<organism evidence="9">
    <name type="scientific">Rhizobium rhizogenes</name>
    <name type="common">Agrobacterium rhizogenes</name>
    <dbReference type="NCBI Taxonomy" id="359"/>
    <lineage>
        <taxon>Bacteria</taxon>
        <taxon>Pseudomonadati</taxon>
        <taxon>Pseudomonadota</taxon>
        <taxon>Alphaproteobacteria</taxon>
        <taxon>Hyphomicrobiales</taxon>
        <taxon>Rhizobiaceae</taxon>
        <taxon>Rhizobium/Agrobacterium group</taxon>
        <taxon>Rhizobium</taxon>
    </lineage>
</organism>
<keyword evidence="4 9" id="KW-0503">Monooxygenase</keyword>
<feature type="domain" description="Luciferase-like" evidence="8">
    <location>
        <begin position="80"/>
        <end position="448"/>
    </location>
</feature>
<dbReference type="InterPro" id="IPR036661">
    <property type="entry name" value="Luciferase-like_sf"/>
</dbReference>
<geneLocation type="plasmid" evidence="9">
    <name>pC5.7c</name>
</geneLocation>
<dbReference type="Pfam" id="PF00296">
    <property type="entry name" value="Bac_luciferase"/>
    <property type="match status" value="1"/>
</dbReference>
<dbReference type="InterPro" id="IPR016215">
    <property type="entry name" value="NTA_MOA"/>
</dbReference>
<dbReference type="GO" id="GO:0004497">
    <property type="term" value="F:monooxygenase activity"/>
    <property type="evidence" value="ECO:0007669"/>
    <property type="project" value="UniProtKB-KW"/>
</dbReference>
<dbReference type="CDD" id="cd01095">
    <property type="entry name" value="Nitrilotriacetate_monoxgenase"/>
    <property type="match status" value="1"/>
</dbReference>
<evidence type="ECO:0000256" key="6">
    <source>
        <dbReference type="PIRSR" id="PIRSR000337-1"/>
    </source>
</evidence>
<sequence>MPSPDSILDQSSASSVVESGRTEKSKLAHVDSNPQRSDVAHPIYGIVPVSFGLSVRFRTALVLTPIKLGAFLPGGGQHIASWRHPDQPVDGAVNLDFHIKLAQEAERGLFDAYFLADGLAVAFGGGIEGGNARVVGFEPVTLFSALAPFTKHLGFIATSSTTYEEPYSVARKFASLDLISGGRAGWNVVTTATEAAARNFNRDYQLPHAARYQRAAEHVSVVKKLWESFEDDAFIRDRESGVYFDTSKIHRTNHSSEHFRVEGPLNVSRSPQGHPVIVQAGQSDDGRDLAAATAEVIFTAHQKLDTAQEFYRDIKARTRGHGRDANHVLVMPGVSAFIGRTEAEAREKYDRLTSLIIEEDGLALINALSGGELNLVGVDLDGPLPPAPPTEGMKSRQELIRRIADENNFSIRQLYQWIASARGHFTIVGSAVQIADTLQEWFENEGADGFNILPPWLPTGLTDFIDLVIPELQRRGLFRTAYEGKTLRDNLGLPFPHTRWSNPRTEAAE</sequence>
<evidence type="ECO:0000256" key="4">
    <source>
        <dbReference type="ARBA" id="ARBA00023033"/>
    </source>
</evidence>
<feature type="binding site" evidence="6">
    <location>
        <position position="158"/>
    </location>
    <ligand>
        <name>FMN</name>
        <dbReference type="ChEBI" id="CHEBI:58210"/>
    </ligand>
</feature>
<keyword evidence="1 6" id="KW-0285">Flavoprotein</keyword>
<feature type="compositionally biased region" description="Basic and acidic residues" evidence="7">
    <location>
        <begin position="20"/>
        <end position="29"/>
    </location>
</feature>
<dbReference type="GO" id="GO:0016705">
    <property type="term" value="F:oxidoreductase activity, acting on paired donors, with incorporation or reduction of molecular oxygen"/>
    <property type="evidence" value="ECO:0007669"/>
    <property type="project" value="InterPro"/>
</dbReference>
<evidence type="ECO:0000256" key="5">
    <source>
        <dbReference type="ARBA" id="ARBA00033748"/>
    </source>
</evidence>
<evidence type="ECO:0000313" key="9">
    <source>
        <dbReference type="EMBL" id="QCL09454.1"/>
    </source>
</evidence>
<feature type="region of interest" description="Disordered" evidence="7">
    <location>
        <begin position="1"/>
        <end position="34"/>
    </location>
</feature>
<feature type="binding site" evidence="6">
    <location>
        <position position="117"/>
    </location>
    <ligand>
        <name>FMN</name>
        <dbReference type="ChEBI" id="CHEBI:58210"/>
    </ligand>
</feature>
<dbReference type="InterPro" id="IPR011251">
    <property type="entry name" value="Luciferase-like_dom"/>
</dbReference>
<dbReference type="EC" id="1.-.-.-" evidence="9"/>
<dbReference type="EMBL" id="MK318969">
    <property type="protein sequence ID" value="QCL09454.1"/>
    <property type="molecule type" value="Genomic_DNA"/>
</dbReference>
<evidence type="ECO:0000259" key="8">
    <source>
        <dbReference type="Pfam" id="PF00296"/>
    </source>
</evidence>
<dbReference type="InterPro" id="IPR051260">
    <property type="entry name" value="Diverse_substr_monoxygenases"/>
</dbReference>
<dbReference type="PANTHER" id="PTHR30011">
    <property type="entry name" value="ALKANESULFONATE MONOOXYGENASE-RELATED"/>
    <property type="match status" value="1"/>
</dbReference>
<keyword evidence="3 9" id="KW-0560">Oxidoreductase</keyword>
<evidence type="ECO:0000256" key="7">
    <source>
        <dbReference type="SAM" id="MobiDB-lite"/>
    </source>
</evidence>
<feature type="binding site" evidence="6">
    <location>
        <position position="283"/>
    </location>
    <ligand>
        <name>FMN</name>
        <dbReference type="ChEBI" id="CHEBI:58210"/>
    </ligand>
</feature>
<keyword evidence="2 6" id="KW-0288">FMN</keyword>
<evidence type="ECO:0000256" key="3">
    <source>
        <dbReference type="ARBA" id="ARBA00023002"/>
    </source>
</evidence>
<dbReference type="Gene3D" id="3.20.20.30">
    <property type="entry name" value="Luciferase-like domain"/>
    <property type="match status" value="1"/>
</dbReference>
<comment type="similarity">
    <text evidence="5">Belongs to the NtaA/SnaA/DszA monooxygenase family.</text>
</comment>
<gene>
    <name evidence="9" type="ORF">pC5.7c_587</name>
</gene>
<accession>A0A7S4ZTE4</accession>
<feature type="binding site" evidence="6">
    <location>
        <position position="208"/>
    </location>
    <ligand>
        <name>FMN</name>
        <dbReference type="ChEBI" id="CHEBI:58210"/>
    </ligand>
</feature>
<dbReference type="NCBIfam" id="TIGR03860">
    <property type="entry name" value="FMN_nitrolo"/>
    <property type="match status" value="1"/>
</dbReference>
<dbReference type="AlphaFoldDB" id="A0A7S4ZTE4"/>
<proteinExistence type="inferred from homology"/>
<dbReference type="PANTHER" id="PTHR30011:SF16">
    <property type="entry name" value="C2H2 FINGER DOMAIN TRANSCRIPTION FACTOR (EUROFUNG)-RELATED"/>
    <property type="match status" value="1"/>
</dbReference>
<feature type="compositionally biased region" description="Polar residues" evidence="7">
    <location>
        <begin position="8"/>
        <end position="17"/>
    </location>
</feature>
<evidence type="ECO:0000256" key="1">
    <source>
        <dbReference type="ARBA" id="ARBA00022630"/>
    </source>
</evidence>
<dbReference type="PIRSF" id="PIRSF000337">
    <property type="entry name" value="NTA_MOA"/>
    <property type="match status" value="1"/>
</dbReference>
<keyword evidence="9" id="KW-0614">Plasmid</keyword>
<name>A0A7S4ZTE4_RHIRH</name>
<evidence type="ECO:0000256" key="2">
    <source>
        <dbReference type="ARBA" id="ARBA00022643"/>
    </source>
</evidence>
<feature type="binding site" evidence="6">
    <location>
        <position position="212"/>
    </location>
    <ligand>
        <name>FMN</name>
        <dbReference type="ChEBI" id="CHEBI:58210"/>
    </ligand>
</feature>